<evidence type="ECO:0000256" key="1">
    <source>
        <dbReference type="SAM" id="MobiDB-lite"/>
    </source>
</evidence>
<keyword evidence="3" id="KW-1185">Reference proteome</keyword>
<dbReference type="RefSeq" id="WP_272460766.1">
    <property type="nucleotide sequence ID" value="NZ_JAPFQL010000007.1"/>
</dbReference>
<dbReference type="Proteomes" id="UP001150259">
    <property type="component" value="Unassembled WGS sequence"/>
</dbReference>
<reference evidence="2 3" key="1">
    <citation type="submission" date="2022-11" db="EMBL/GenBank/DDBJ databases">
        <title>Anaerobic phenanthrene biodegradation by a DNRA strain PheN6.</title>
        <authorList>
            <person name="Zhang Z."/>
        </authorList>
    </citation>
    <scope>NUCLEOTIDE SEQUENCE [LARGE SCALE GENOMIC DNA]</scope>
    <source>
        <strain evidence="2 3">PheN6</strain>
    </source>
</reference>
<protein>
    <submittedName>
        <fullName evidence="2">Uncharacterized protein</fullName>
    </submittedName>
</protein>
<feature type="region of interest" description="Disordered" evidence="1">
    <location>
        <begin position="71"/>
        <end position="119"/>
    </location>
</feature>
<evidence type="ECO:0000313" key="3">
    <source>
        <dbReference type="Proteomes" id="UP001150259"/>
    </source>
</evidence>
<evidence type="ECO:0000313" key="2">
    <source>
        <dbReference type="EMBL" id="MDC5696189.1"/>
    </source>
</evidence>
<comment type="caution">
    <text evidence="2">The sequence shown here is derived from an EMBL/GenBank/DDBJ whole genome shotgun (WGS) entry which is preliminary data.</text>
</comment>
<gene>
    <name evidence="2" type="ORF">OO014_02895</name>
</gene>
<dbReference type="EMBL" id="JAPFQL010000007">
    <property type="protein sequence ID" value="MDC5696189.1"/>
    <property type="molecule type" value="Genomic_DNA"/>
</dbReference>
<accession>A0ABT5GDI3</accession>
<sequence length="119" mass="11609">MTGGRGVVEVEGLGAAVGGFVVVVRGAVVTRVVCGGVVVLGRGVARVLVDGLVVLDDGLVERLVLVAADPVGDLEAPGGSGSAPPHAESTRPAATPAPANQRSLPRDAAPMAPSSVTPS</sequence>
<proteinExistence type="predicted"/>
<name>A0ABT5GDI3_9MICO</name>
<organism evidence="2 3">
    <name type="scientific">Intrasporangium calvum</name>
    <dbReference type="NCBI Taxonomy" id="53358"/>
    <lineage>
        <taxon>Bacteria</taxon>
        <taxon>Bacillati</taxon>
        <taxon>Actinomycetota</taxon>
        <taxon>Actinomycetes</taxon>
        <taxon>Micrococcales</taxon>
        <taxon>Intrasporangiaceae</taxon>
        <taxon>Intrasporangium</taxon>
    </lineage>
</organism>